<dbReference type="EC" id="1.3.1.-" evidence="12"/>
<evidence type="ECO:0000256" key="8">
    <source>
        <dbReference type="ARBA" id="ARBA00022884"/>
    </source>
</evidence>
<keyword evidence="14" id="KW-0547">Nucleotide-binding</keyword>
<evidence type="ECO:0000256" key="2">
    <source>
        <dbReference type="ARBA" id="ARBA00002790"/>
    </source>
</evidence>
<evidence type="ECO:0000256" key="7">
    <source>
        <dbReference type="ARBA" id="ARBA00022857"/>
    </source>
</evidence>
<sequence>MIDFSSKPLFLAPLAGFSDLPLRSLAKRFGCDCTVSEMISSNALVYEHDKTLAMLEKSPLETPYIVQLAGSDTDVIARAVEILNEFDGIDGIDLNCGCPVPKVIKQNAGSALLNEPKLLCNIIETIKTKSNKRYTSVKIRLGFNTKMAHLIAQDLANAGADFICVHGRTRAGGYSAPVDYEAIAKIKSNTTIPVIANGDINLDNYQNVLKTTGCDGLMIGRASIGSPWIFKEIKENQSINPDEKRQVIKEHFELMLNTYGNHAIGIFRKHLHEYSKGLNGASEFRSSVNQIHSPEQMREQIEQFFDPCRAIS</sequence>
<dbReference type="PANTHER" id="PTHR45846:SF1">
    <property type="entry name" value="TRNA-DIHYDROURIDINE(47) SYNTHASE [NAD(P)(+)]-LIKE"/>
    <property type="match status" value="1"/>
</dbReference>
<dbReference type="Gene3D" id="3.20.20.70">
    <property type="entry name" value="Aldolase class I"/>
    <property type="match status" value="1"/>
</dbReference>
<evidence type="ECO:0000256" key="10">
    <source>
        <dbReference type="ARBA" id="ARBA00048205"/>
    </source>
</evidence>
<evidence type="ECO:0000256" key="14">
    <source>
        <dbReference type="PIRSR" id="PIRSR006621-2"/>
    </source>
</evidence>
<protein>
    <recommendedName>
        <fullName evidence="12">tRNA-dihydrouridine synthase</fullName>
        <ecNumber evidence="12">1.3.1.-</ecNumber>
    </recommendedName>
</protein>
<dbReference type="GO" id="GO:0000049">
    <property type="term" value="F:tRNA binding"/>
    <property type="evidence" value="ECO:0007669"/>
    <property type="project" value="UniProtKB-KW"/>
</dbReference>
<feature type="binding site" evidence="14">
    <location>
        <position position="67"/>
    </location>
    <ligand>
        <name>FMN</name>
        <dbReference type="ChEBI" id="CHEBI:58210"/>
    </ligand>
</feature>
<evidence type="ECO:0000256" key="6">
    <source>
        <dbReference type="ARBA" id="ARBA00022694"/>
    </source>
</evidence>
<evidence type="ECO:0000256" key="12">
    <source>
        <dbReference type="PIRNR" id="PIRNR006621"/>
    </source>
</evidence>
<dbReference type="Pfam" id="PF01207">
    <property type="entry name" value="Dus"/>
    <property type="match status" value="1"/>
</dbReference>
<dbReference type="OrthoDB" id="9764501at2"/>
<evidence type="ECO:0000256" key="9">
    <source>
        <dbReference type="ARBA" id="ARBA00023002"/>
    </source>
</evidence>
<keyword evidence="3" id="KW-0820">tRNA-binding</keyword>
<dbReference type="EMBL" id="CP018788">
    <property type="protein sequence ID" value="ARQ99525.1"/>
    <property type="molecule type" value="Genomic_DNA"/>
</dbReference>
<comment type="function">
    <text evidence="2 12">Catalyzes the synthesis of 5,6-dihydrouridine (D), a modified base found in the D-loop of most tRNAs, via the reduction of the C5-C6 double bond in target uridines.</text>
</comment>
<evidence type="ECO:0000256" key="1">
    <source>
        <dbReference type="ARBA" id="ARBA00001917"/>
    </source>
</evidence>
<dbReference type="KEGG" id="cdev:CIGN_1266"/>
<comment type="catalytic activity">
    <reaction evidence="11">
        <text>a 5,6-dihydrouridine in tRNA + NAD(+) = a uridine in tRNA + NADH + H(+)</text>
        <dbReference type="Rhea" id="RHEA:54452"/>
        <dbReference type="Rhea" id="RHEA-COMP:13339"/>
        <dbReference type="Rhea" id="RHEA-COMP:13887"/>
        <dbReference type="ChEBI" id="CHEBI:15378"/>
        <dbReference type="ChEBI" id="CHEBI:57540"/>
        <dbReference type="ChEBI" id="CHEBI:57945"/>
        <dbReference type="ChEBI" id="CHEBI:65315"/>
        <dbReference type="ChEBI" id="CHEBI:74443"/>
    </reaction>
</comment>
<dbReference type="InterPro" id="IPR013785">
    <property type="entry name" value="Aldolase_TIM"/>
</dbReference>
<dbReference type="PROSITE" id="PS01136">
    <property type="entry name" value="UPF0034"/>
    <property type="match status" value="1"/>
</dbReference>
<evidence type="ECO:0000256" key="13">
    <source>
        <dbReference type="PIRSR" id="PIRSR006621-1"/>
    </source>
</evidence>
<dbReference type="Gene3D" id="1.10.1200.80">
    <property type="entry name" value="Putative flavin oxidoreducatase, domain 2"/>
    <property type="match status" value="1"/>
</dbReference>
<dbReference type="STRING" id="1660064.CIGN_1266"/>
<keyword evidence="5 12" id="KW-0288">FMN</keyword>
<accession>A0A381DAE3</accession>
<proteinExistence type="inferred from homology"/>
<feature type="active site" description="Proton donor" evidence="13">
    <location>
        <position position="98"/>
    </location>
</feature>
<evidence type="ECO:0000256" key="5">
    <source>
        <dbReference type="ARBA" id="ARBA00022643"/>
    </source>
</evidence>
<evidence type="ECO:0000256" key="4">
    <source>
        <dbReference type="ARBA" id="ARBA00022630"/>
    </source>
</evidence>
<accession>A0A1X9STL3</accession>
<feature type="binding site" evidence="14">
    <location>
        <position position="166"/>
    </location>
    <ligand>
        <name>FMN</name>
        <dbReference type="ChEBI" id="CHEBI:58210"/>
    </ligand>
</feature>
<gene>
    <name evidence="16" type="primary">dusB</name>
    <name evidence="16" type="ORF">CIGN_1266</name>
</gene>
<dbReference type="InterPro" id="IPR024036">
    <property type="entry name" value="tRNA-dHydroUridine_Synthase_C"/>
</dbReference>
<dbReference type="InterPro" id="IPR001269">
    <property type="entry name" value="DUS_fam"/>
</dbReference>
<evidence type="ECO:0000256" key="3">
    <source>
        <dbReference type="ARBA" id="ARBA00022555"/>
    </source>
</evidence>
<comment type="similarity">
    <text evidence="12">Belongs to the dus family.</text>
</comment>
<evidence type="ECO:0000313" key="16">
    <source>
        <dbReference type="EMBL" id="ARQ99525.1"/>
    </source>
</evidence>
<keyword evidence="8" id="KW-0694">RNA-binding</keyword>
<dbReference type="Proteomes" id="UP000194309">
    <property type="component" value="Chromosome"/>
</dbReference>
<evidence type="ECO:0000259" key="15">
    <source>
        <dbReference type="Pfam" id="PF01207"/>
    </source>
</evidence>
<comment type="catalytic activity">
    <reaction evidence="10">
        <text>a 5,6-dihydrouridine in tRNA + NADP(+) = a uridine in tRNA + NADPH + H(+)</text>
        <dbReference type="Rhea" id="RHEA:23624"/>
        <dbReference type="Rhea" id="RHEA-COMP:13339"/>
        <dbReference type="Rhea" id="RHEA-COMP:13887"/>
        <dbReference type="ChEBI" id="CHEBI:15378"/>
        <dbReference type="ChEBI" id="CHEBI:57783"/>
        <dbReference type="ChEBI" id="CHEBI:58349"/>
        <dbReference type="ChEBI" id="CHEBI:65315"/>
        <dbReference type="ChEBI" id="CHEBI:74443"/>
    </reaction>
</comment>
<dbReference type="InterPro" id="IPR018517">
    <property type="entry name" value="tRNA_hU_synthase_CS"/>
</dbReference>
<dbReference type="GO" id="GO:0050660">
    <property type="term" value="F:flavin adenine dinucleotide binding"/>
    <property type="evidence" value="ECO:0007669"/>
    <property type="project" value="InterPro"/>
</dbReference>
<dbReference type="SUPFAM" id="SSF51395">
    <property type="entry name" value="FMN-linked oxidoreductases"/>
    <property type="match status" value="1"/>
</dbReference>
<keyword evidence="17" id="KW-1185">Reference proteome</keyword>
<dbReference type="PIRSF" id="PIRSF006621">
    <property type="entry name" value="Dus"/>
    <property type="match status" value="1"/>
</dbReference>
<evidence type="ECO:0000313" key="17">
    <source>
        <dbReference type="Proteomes" id="UP000194309"/>
    </source>
</evidence>
<comment type="cofactor">
    <cofactor evidence="1 12 14">
        <name>FMN</name>
        <dbReference type="ChEBI" id="CHEBI:58210"/>
    </cofactor>
</comment>
<name>A0A1X9STL3_9BACT</name>
<feature type="binding site" evidence="14">
    <location>
        <position position="138"/>
    </location>
    <ligand>
        <name>FMN</name>
        <dbReference type="ChEBI" id="CHEBI:58210"/>
    </ligand>
</feature>
<keyword evidence="6 12" id="KW-0819">tRNA processing</keyword>
<dbReference type="InterPro" id="IPR035587">
    <property type="entry name" value="DUS-like_FMN-bd"/>
</dbReference>
<dbReference type="CDD" id="cd02801">
    <property type="entry name" value="DUS_like_FMN"/>
    <property type="match status" value="1"/>
</dbReference>
<keyword evidence="4 12" id="KW-0285">Flavoprotein</keyword>
<dbReference type="PANTHER" id="PTHR45846">
    <property type="entry name" value="TRNA-DIHYDROURIDINE(47) SYNTHASE [NAD(P)(+)]-LIKE"/>
    <property type="match status" value="1"/>
</dbReference>
<evidence type="ECO:0000256" key="11">
    <source>
        <dbReference type="ARBA" id="ARBA00048802"/>
    </source>
</evidence>
<dbReference type="GO" id="GO:0017150">
    <property type="term" value="F:tRNA dihydrouridine synthase activity"/>
    <property type="evidence" value="ECO:0007669"/>
    <property type="project" value="InterPro"/>
</dbReference>
<dbReference type="AlphaFoldDB" id="A0A1X9STL3"/>
<feature type="domain" description="DUS-like FMN-binding" evidence="15">
    <location>
        <begin position="11"/>
        <end position="303"/>
    </location>
</feature>
<feature type="binding site" evidence="14">
    <location>
        <begin position="220"/>
        <end position="221"/>
    </location>
    <ligand>
        <name>FMN</name>
        <dbReference type="ChEBI" id="CHEBI:58210"/>
    </ligand>
</feature>
<organism evidence="16 17">
    <name type="scientific">Campylobacter devanensis</name>
    <dbReference type="NCBI Taxonomy" id="3161138"/>
    <lineage>
        <taxon>Bacteria</taxon>
        <taxon>Pseudomonadati</taxon>
        <taxon>Campylobacterota</taxon>
        <taxon>Epsilonproteobacteria</taxon>
        <taxon>Campylobacterales</taxon>
        <taxon>Campylobacteraceae</taxon>
        <taxon>Campylobacter</taxon>
    </lineage>
</organism>
<reference evidence="16 17" key="1">
    <citation type="journal article" date="2017" name="Genome Biol. Evol.">
        <title>Comparative Genomic Analysis Identifies a Campylobacter Clade Deficient in Selenium Metabolism.</title>
        <authorList>
            <person name="Miller W.G."/>
            <person name="Yee E."/>
            <person name="Lopes B.S."/>
            <person name="Chapman M.H."/>
            <person name="Huynh S."/>
            <person name="Bono J.L."/>
            <person name="Parker C.T."/>
            <person name="Strachan N.J.C."/>
            <person name="Forbes K.J."/>
        </authorList>
    </citation>
    <scope>NUCLEOTIDE SEQUENCE [LARGE SCALE GENOMIC DNA]</scope>
    <source>
        <strain evidence="16 17">NCTC 13003</strain>
    </source>
</reference>
<keyword evidence="9 12" id="KW-0560">Oxidoreductase</keyword>
<keyword evidence="7" id="KW-0521">NADP</keyword>